<evidence type="ECO:0000256" key="15">
    <source>
        <dbReference type="ARBA" id="ARBA00023137"/>
    </source>
</evidence>
<dbReference type="Gene3D" id="3.40.50.300">
    <property type="entry name" value="P-loop containing nucleotide triphosphate hydrolases"/>
    <property type="match status" value="1"/>
</dbReference>
<dbReference type="InterPro" id="IPR025669">
    <property type="entry name" value="AAA_dom"/>
</dbReference>
<feature type="coiled-coil region" evidence="17">
    <location>
        <begin position="351"/>
        <end position="416"/>
    </location>
</feature>
<dbReference type="EMBL" id="FO818640">
    <property type="protein sequence ID" value="CDM94130.1"/>
    <property type="molecule type" value="Genomic_DNA"/>
</dbReference>
<evidence type="ECO:0000256" key="18">
    <source>
        <dbReference type="SAM" id="Phobius"/>
    </source>
</evidence>
<dbReference type="InterPro" id="IPR032807">
    <property type="entry name" value="GNVR"/>
</dbReference>
<evidence type="ECO:0000256" key="4">
    <source>
        <dbReference type="ARBA" id="ARBA00008883"/>
    </source>
</evidence>
<evidence type="ECO:0000259" key="21">
    <source>
        <dbReference type="Pfam" id="PF13807"/>
    </source>
</evidence>
<comment type="catalytic activity">
    <reaction evidence="16">
        <text>L-tyrosyl-[protein] + ATP = O-phospho-L-tyrosyl-[protein] + ADP + H(+)</text>
        <dbReference type="Rhea" id="RHEA:10596"/>
        <dbReference type="Rhea" id="RHEA-COMP:10136"/>
        <dbReference type="Rhea" id="RHEA-COMP:20101"/>
        <dbReference type="ChEBI" id="CHEBI:15378"/>
        <dbReference type="ChEBI" id="CHEBI:30616"/>
        <dbReference type="ChEBI" id="CHEBI:46858"/>
        <dbReference type="ChEBI" id="CHEBI:61978"/>
        <dbReference type="ChEBI" id="CHEBI:456216"/>
        <dbReference type="EC" id="2.7.10.2"/>
    </reaction>
</comment>
<dbReference type="InterPro" id="IPR005702">
    <property type="entry name" value="Wzc-like_C"/>
</dbReference>
<keyword evidence="23" id="KW-1185">Reference proteome</keyword>
<dbReference type="Pfam" id="PF02706">
    <property type="entry name" value="Wzz"/>
    <property type="match status" value="1"/>
</dbReference>
<evidence type="ECO:0000256" key="1">
    <source>
        <dbReference type="ARBA" id="ARBA00004429"/>
    </source>
</evidence>
<keyword evidence="17" id="KW-0175">Coiled coil</keyword>
<evidence type="ECO:0000256" key="2">
    <source>
        <dbReference type="ARBA" id="ARBA00006683"/>
    </source>
</evidence>
<feature type="transmembrane region" description="Helical" evidence="18">
    <location>
        <begin position="29"/>
        <end position="50"/>
    </location>
</feature>
<keyword evidence="7" id="KW-0997">Cell inner membrane</keyword>
<evidence type="ECO:0000256" key="11">
    <source>
        <dbReference type="ARBA" id="ARBA00022777"/>
    </source>
</evidence>
<name>A0A9P1KDN2_9CYAN</name>
<feature type="domain" description="AAA" evidence="20">
    <location>
        <begin position="533"/>
        <end position="662"/>
    </location>
</feature>
<evidence type="ECO:0000256" key="8">
    <source>
        <dbReference type="ARBA" id="ARBA00022679"/>
    </source>
</evidence>
<evidence type="ECO:0000256" key="16">
    <source>
        <dbReference type="ARBA" id="ARBA00051245"/>
    </source>
</evidence>
<dbReference type="PANTHER" id="PTHR32309:SF13">
    <property type="entry name" value="FERRIC ENTEROBACTIN TRANSPORT PROTEIN FEPE"/>
    <property type="match status" value="1"/>
</dbReference>
<evidence type="ECO:0000256" key="7">
    <source>
        <dbReference type="ARBA" id="ARBA00022519"/>
    </source>
</evidence>
<dbReference type="GO" id="GO:0005886">
    <property type="term" value="C:plasma membrane"/>
    <property type="evidence" value="ECO:0007669"/>
    <property type="project" value="UniProtKB-SubCell"/>
</dbReference>
<evidence type="ECO:0000256" key="14">
    <source>
        <dbReference type="ARBA" id="ARBA00023136"/>
    </source>
</evidence>
<evidence type="ECO:0000256" key="9">
    <source>
        <dbReference type="ARBA" id="ARBA00022692"/>
    </source>
</evidence>
<sequence length="741" mass="82494">MVMDFSNIEHRESIDLDLGRYLQTLKRRWFWLLGVFVLSVSGAVYATQFLTPTYENSGKILFKVDRTSSLAGIGEGLGELKALLADQTPLSTQIELMYSNPLLETVIERLNLTNEDGEPVAPEDIRRNLDMRIIGGTDIVLLTYQSRNPQEVADVINTVMEVYIEANVSSIRQDASGAKEFIQEQLPRVQKELFLAEKSIQDFKERNEIVDLGTEFAISVQEMAQLNRNITTLEAELNAVQSLVNSLGNQVGLNLEEAIAVNTLSQSPVVRAALQELENVEGELAQEQRRFRDENPRIISLKGKRDNLENLLQREIQVYLGSSRPFSRGLLRVMDVKNNKIEEFVNAEIRRLDLTKQLDSLYEARDGLERRARILPQLEQQQQELERKAEVARLTYRTLLQNLEEAQVAANKITNNARIIETANVPDEGKTAKVPLLALGVMGGLVASTTLLLLMEMGDKSLRTVAETRDLFGYTLLGIIPSFAAPPFYRYLTGGDRSSVQVPVVDTPGSLISEIYRMIQANLKFLGSDRKVRVIVVSSSVPQEGKSTVSANLAAAIAQLGHRVILIDGDMRQPIQHHIWGLTNAVGLSDVLVEEATLSEAVKPGIDQLDILTAGVTPPNPLALLDSRRMTSLIRNFSEEYDFVIIDTPPLLLAADALTLANMASGVLMVARPRILDRDSAKAAKEILGRSGQRILGTVINGISKNESTKYFYHAQRYFPLQKSHRRDRSAPPKISSRSSS</sequence>
<protein>
    <recommendedName>
        <fullName evidence="5">non-specific protein-tyrosine kinase</fullName>
        <ecNumber evidence="5">2.7.10.2</ecNumber>
    </recommendedName>
</protein>
<dbReference type="InterPro" id="IPR003856">
    <property type="entry name" value="LPS_length_determ_N"/>
</dbReference>
<evidence type="ECO:0000256" key="5">
    <source>
        <dbReference type="ARBA" id="ARBA00011903"/>
    </source>
</evidence>
<comment type="similarity">
    <text evidence="3">Belongs to the CpsD/CapB family.</text>
</comment>
<dbReference type="GO" id="GO:0005524">
    <property type="term" value="F:ATP binding"/>
    <property type="evidence" value="ECO:0007669"/>
    <property type="project" value="UniProtKB-KW"/>
</dbReference>
<organism evidence="22 23">
    <name type="scientific">Limnospira indica PCC 8005</name>
    <dbReference type="NCBI Taxonomy" id="376219"/>
    <lineage>
        <taxon>Bacteria</taxon>
        <taxon>Bacillati</taxon>
        <taxon>Cyanobacteriota</taxon>
        <taxon>Cyanophyceae</taxon>
        <taxon>Oscillatoriophycideae</taxon>
        <taxon>Oscillatoriales</taxon>
        <taxon>Sirenicapillariaceae</taxon>
        <taxon>Limnospira</taxon>
    </lineage>
</organism>
<feature type="domain" description="Tyrosine-protein kinase G-rich" evidence="21">
    <location>
        <begin position="379"/>
        <end position="455"/>
    </location>
</feature>
<proteinExistence type="inferred from homology"/>
<dbReference type="FunFam" id="3.40.50.300:FF:000527">
    <property type="entry name" value="Tyrosine-protein kinase etk"/>
    <property type="match status" value="1"/>
</dbReference>
<feature type="coiled-coil region" evidence="17">
    <location>
        <begin position="216"/>
        <end position="294"/>
    </location>
</feature>
<dbReference type="EC" id="2.7.10.2" evidence="5"/>
<dbReference type="Proteomes" id="UP000032946">
    <property type="component" value="Chromosome"/>
</dbReference>
<dbReference type="SUPFAM" id="SSF52540">
    <property type="entry name" value="P-loop containing nucleoside triphosphate hydrolases"/>
    <property type="match status" value="1"/>
</dbReference>
<keyword evidence="11 22" id="KW-0418">Kinase</keyword>
<accession>A0A9P1KDN2</accession>
<evidence type="ECO:0000256" key="12">
    <source>
        <dbReference type="ARBA" id="ARBA00022840"/>
    </source>
</evidence>
<evidence type="ECO:0000259" key="20">
    <source>
        <dbReference type="Pfam" id="PF13614"/>
    </source>
</evidence>
<dbReference type="CDD" id="cd05387">
    <property type="entry name" value="BY-kinase"/>
    <property type="match status" value="1"/>
</dbReference>
<evidence type="ECO:0000313" key="22">
    <source>
        <dbReference type="EMBL" id="CDM94130.1"/>
    </source>
</evidence>
<comment type="similarity">
    <text evidence="2">Belongs to the CpsC/CapA family.</text>
</comment>
<dbReference type="Pfam" id="PF13614">
    <property type="entry name" value="AAA_31"/>
    <property type="match status" value="1"/>
</dbReference>
<dbReference type="GO" id="GO:0004715">
    <property type="term" value="F:non-membrane spanning protein tyrosine kinase activity"/>
    <property type="evidence" value="ECO:0007669"/>
    <property type="project" value="UniProtKB-EC"/>
</dbReference>
<keyword evidence="13 18" id="KW-1133">Transmembrane helix</keyword>
<keyword evidence="10" id="KW-0547">Nucleotide-binding</keyword>
<evidence type="ECO:0000256" key="6">
    <source>
        <dbReference type="ARBA" id="ARBA00022475"/>
    </source>
</evidence>
<evidence type="ECO:0000256" key="13">
    <source>
        <dbReference type="ARBA" id="ARBA00022989"/>
    </source>
</evidence>
<dbReference type="Pfam" id="PF13807">
    <property type="entry name" value="GNVR"/>
    <property type="match status" value="1"/>
</dbReference>
<evidence type="ECO:0000256" key="17">
    <source>
        <dbReference type="SAM" id="Coils"/>
    </source>
</evidence>
<keyword evidence="9 18" id="KW-0812">Transmembrane</keyword>
<dbReference type="AlphaFoldDB" id="A0A9P1KDN2"/>
<evidence type="ECO:0000313" key="23">
    <source>
        <dbReference type="Proteomes" id="UP000032946"/>
    </source>
</evidence>
<evidence type="ECO:0000256" key="3">
    <source>
        <dbReference type="ARBA" id="ARBA00007316"/>
    </source>
</evidence>
<evidence type="ECO:0000259" key="19">
    <source>
        <dbReference type="Pfam" id="PF02706"/>
    </source>
</evidence>
<comment type="subcellular location">
    <subcellularLocation>
        <location evidence="1">Cell inner membrane</location>
        <topology evidence="1">Multi-pass membrane protein</topology>
    </subcellularLocation>
</comment>
<feature type="domain" description="Polysaccharide chain length determinant N-terminal" evidence="19">
    <location>
        <begin position="15"/>
        <end position="109"/>
    </location>
</feature>
<dbReference type="InterPro" id="IPR027417">
    <property type="entry name" value="P-loop_NTPase"/>
</dbReference>
<gene>
    <name evidence="22" type="ORF">ARTHRO_11804</name>
</gene>
<keyword evidence="6" id="KW-1003">Cell membrane</keyword>
<reference evidence="22 23" key="1">
    <citation type="submission" date="2014-02" db="EMBL/GenBank/DDBJ databases">
        <authorList>
            <person name="Genoscope - CEA"/>
        </authorList>
    </citation>
    <scope>NUCLEOTIDE SEQUENCE [LARGE SCALE GENOMIC DNA]</scope>
    <source>
        <strain evidence="22 23">PCC 8005</strain>
    </source>
</reference>
<keyword evidence="15 22" id="KW-0829">Tyrosine-protein kinase</keyword>
<dbReference type="GO" id="GO:0042802">
    <property type="term" value="F:identical protein binding"/>
    <property type="evidence" value="ECO:0007669"/>
    <property type="project" value="UniProtKB-ARBA"/>
</dbReference>
<dbReference type="InterPro" id="IPR050445">
    <property type="entry name" value="Bact_polysacc_biosynth/exp"/>
</dbReference>
<dbReference type="NCBIfam" id="TIGR01007">
    <property type="entry name" value="eps_fam"/>
    <property type="match status" value="1"/>
</dbReference>
<keyword evidence="8 22" id="KW-0808">Transferase</keyword>
<dbReference type="PANTHER" id="PTHR32309">
    <property type="entry name" value="TYROSINE-PROTEIN KINASE"/>
    <property type="match status" value="1"/>
</dbReference>
<keyword evidence="14 18" id="KW-0472">Membrane</keyword>
<comment type="similarity">
    <text evidence="4">Belongs to the etk/wzc family.</text>
</comment>
<evidence type="ECO:0000256" key="10">
    <source>
        <dbReference type="ARBA" id="ARBA00022741"/>
    </source>
</evidence>
<keyword evidence="12" id="KW-0067">ATP-binding</keyword>